<feature type="chain" id="PRO_5046155650" evidence="2">
    <location>
        <begin position="28"/>
        <end position="153"/>
    </location>
</feature>
<organism evidence="3 4">
    <name type="scientific">Microbacterium candidum</name>
    <dbReference type="NCBI Taxonomy" id="3041922"/>
    <lineage>
        <taxon>Bacteria</taxon>
        <taxon>Bacillati</taxon>
        <taxon>Actinomycetota</taxon>
        <taxon>Actinomycetes</taxon>
        <taxon>Micrococcales</taxon>
        <taxon>Microbacteriaceae</taxon>
        <taxon>Microbacterium</taxon>
    </lineage>
</organism>
<accession>A0ABT7N264</accession>
<protein>
    <submittedName>
        <fullName evidence="3">Uncharacterized protein</fullName>
    </submittedName>
</protein>
<feature type="compositionally biased region" description="Polar residues" evidence="1">
    <location>
        <begin position="50"/>
        <end position="68"/>
    </location>
</feature>
<sequence length="153" mass="15811">MQTRTRILAALGAAAIAILTIQAPALALENPTTGHNGAPTNTCYSSPATMDSPGRSASANGSPFNPNGTAGLHYAGNPGTASLAHSNSTATVSQYDTACLRHTAEIMRHCASPGDRPPRRAASARGGKLSRRAPMVDRVSCRAPEAPSGRRRH</sequence>
<evidence type="ECO:0000256" key="2">
    <source>
        <dbReference type="SAM" id="SignalP"/>
    </source>
</evidence>
<reference evidence="3 4" key="1">
    <citation type="submission" date="2023-06" db="EMBL/GenBank/DDBJ databases">
        <title>Microbacterium sp. nov., isolated from a waste landfill.</title>
        <authorList>
            <person name="Wen W."/>
        </authorList>
    </citation>
    <scope>NUCLEOTIDE SEQUENCE [LARGE SCALE GENOMIC DNA]</scope>
    <source>
        <strain evidence="3 4">ASV49</strain>
    </source>
</reference>
<evidence type="ECO:0000256" key="1">
    <source>
        <dbReference type="SAM" id="MobiDB-lite"/>
    </source>
</evidence>
<dbReference type="Proteomes" id="UP001235064">
    <property type="component" value="Unassembled WGS sequence"/>
</dbReference>
<comment type="caution">
    <text evidence="3">The sequence shown here is derived from an EMBL/GenBank/DDBJ whole genome shotgun (WGS) entry which is preliminary data.</text>
</comment>
<dbReference type="RefSeq" id="WP_286289767.1">
    <property type="nucleotide sequence ID" value="NZ_JASXSZ010000005.1"/>
</dbReference>
<feature type="signal peptide" evidence="2">
    <location>
        <begin position="1"/>
        <end position="27"/>
    </location>
</feature>
<proteinExistence type="predicted"/>
<evidence type="ECO:0000313" key="3">
    <source>
        <dbReference type="EMBL" id="MDL9980809.1"/>
    </source>
</evidence>
<name>A0ABT7N264_9MICO</name>
<feature type="region of interest" description="Disordered" evidence="1">
    <location>
        <begin position="110"/>
        <end position="153"/>
    </location>
</feature>
<feature type="region of interest" description="Disordered" evidence="1">
    <location>
        <begin position="50"/>
        <end position="77"/>
    </location>
</feature>
<keyword evidence="4" id="KW-1185">Reference proteome</keyword>
<evidence type="ECO:0000313" key="4">
    <source>
        <dbReference type="Proteomes" id="UP001235064"/>
    </source>
</evidence>
<gene>
    <name evidence="3" type="ORF">QSV35_15830</name>
</gene>
<keyword evidence="2" id="KW-0732">Signal</keyword>
<dbReference type="EMBL" id="JASXSZ010000005">
    <property type="protein sequence ID" value="MDL9980809.1"/>
    <property type="molecule type" value="Genomic_DNA"/>
</dbReference>